<sequence>MSTYESLSRIRGVAPMFKFISKLTYEMVSGLYAFRQLDDKVVTIYGSARFKPDNPYYQKAEAFGKLLAQNQINVMTGAGPGIMEAVNKGAYNINKKSHGCNIILPYEQKQNPFISCAYQTQFFFVRKFLLRHSSKALIAFPGGFGTMDELFESLTLIRTKCAKKIPTILIGIDYWSGLIDYLQNVPLDHGTISPEDLSQLIITDDINEALEIILKELANDS</sequence>
<evidence type="ECO:0000256" key="2">
    <source>
        <dbReference type="RuleBase" id="RU363015"/>
    </source>
</evidence>
<evidence type="ECO:0000313" key="3">
    <source>
        <dbReference type="EMBL" id="MCP8351910.1"/>
    </source>
</evidence>
<proteinExistence type="inferred from homology"/>
<dbReference type="PANTHER" id="PTHR43393:SF3">
    <property type="entry name" value="LYSINE DECARBOXYLASE-LIKE PROTEIN"/>
    <property type="match status" value="1"/>
</dbReference>
<reference evidence="3 4" key="1">
    <citation type="journal article" date="2022" name="Nat. Microbiol.">
        <title>The microbiome of a bacterivorous marine choanoflagellate contains a resource-demanding obligate bacterial associate.</title>
        <authorList>
            <person name="Needham D.M."/>
            <person name="Poirier C."/>
            <person name="Bachy C."/>
            <person name="George E.E."/>
            <person name="Wilken S."/>
            <person name="Yung C.C.M."/>
            <person name="Limardo A.J."/>
            <person name="Morando M."/>
            <person name="Sudek L."/>
            <person name="Malmstrom R.R."/>
            <person name="Keeling P.J."/>
            <person name="Santoro A.E."/>
            <person name="Worden A.Z."/>
        </authorList>
    </citation>
    <scope>NUCLEOTIDE SEQUENCE [LARGE SCALE GENOMIC DNA]</scope>
    <source>
        <strain evidence="3 4">Comchoano-2</strain>
    </source>
</reference>
<protein>
    <recommendedName>
        <fullName evidence="2">Cytokinin riboside 5'-monophosphate phosphoribohydrolase</fullName>
        <ecNumber evidence="2">3.2.2.n1</ecNumber>
    </recommendedName>
</protein>
<dbReference type="InterPro" id="IPR031100">
    <property type="entry name" value="LOG_fam"/>
</dbReference>
<dbReference type="SUPFAM" id="SSF102405">
    <property type="entry name" value="MCP/YpsA-like"/>
    <property type="match status" value="1"/>
</dbReference>
<accession>A0ABT1L407</accession>
<keyword evidence="4" id="KW-1185">Reference proteome</keyword>
<dbReference type="EC" id="3.2.2.n1" evidence="2"/>
<comment type="catalytic activity">
    <reaction evidence="1">
        <text>AMP + H2O = D-ribose 5-phosphate + adenine</text>
        <dbReference type="Rhea" id="RHEA:20129"/>
        <dbReference type="ChEBI" id="CHEBI:15377"/>
        <dbReference type="ChEBI" id="CHEBI:16708"/>
        <dbReference type="ChEBI" id="CHEBI:78346"/>
        <dbReference type="ChEBI" id="CHEBI:456215"/>
        <dbReference type="EC" id="3.2.2.4"/>
    </reaction>
</comment>
<comment type="caution">
    <text evidence="3">The sequence shown here is derived from an EMBL/GenBank/DDBJ whole genome shotgun (WGS) entry which is preliminary data.</text>
</comment>
<dbReference type="PANTHER" id="PTHR43393">
    <property type="entry name" value="CYTOKININ RIBOSIDE 5'-MONOPHOSPHATE PHOSPHORIBOHYDROLASE"/>
    <property type="match status" value="1"/>
</dbReference>
<dbReference type="InterPro" id="IPR052341">
    <property type="entry name" value="LOG_family_nucleotidases"/>
</dbReference>
<name>A0ABT1L407_9GAMM</name>
<evidence type="ECO:0000313" key="4">
    <source>
        <dbReference type="Proteomes" id="UP001320768"/>
    </source>
</evidence>
<keyword evidence="2" id="KW-0203">Cytokinin biosynthesis</keyword>
<gene>
    <name evidence="3" type="ORF">MKS91_01195</name>
</gene>
<dbReference type="EMBL" id="JAKUDN010000001">
    <property type="protein sequence ID" value="MCP8351910.1"/>
    <property type="molecule type" value="Genomic_DNA"/>
</dbReference>
<dbReference type="InterPro" id="IPR005269">
    <property type="entry name" value="LOG"/>
</dbReference>
<keyword evidence="2" id="KW-0378">Hydrolase</keyword>
<dbReference type="Pfam" id="PF03641">
    <property type="entry name" value="Lysine_decarbox"/>
    <property type="match status" value="1"/>
</dbReference>
<evidence type="ECO:0000256" key="1">
    <source>
        <dbReference type="ARBA" id="ARBA00000274"/>
    </source>
</evidence>
<dbReference type="Proteomes" id="UP001320768">
    <property type="component" value="Unassembled WGS sequence"/>
</dbReference>
<organism evidence="3 4">
    <name type="scientific">Candidatus Synchoanobacter obligatus</name>
    <dbReference type="NCBI Taxonomy" id="2919597"/>
    <lineage>
        <taxon>Bacteria</taxon>
        <taxon>Pseudomonadati</taxon>
        <taxon>Pseudomonadota</taxon>
        <taxon>Gammaproteobacteria</taxon>
        <taxon>Candidatus Comchoanobacterales</taxon>
        <taxon>Candidatus Comchoanobacteraceae</taxon>
        <taxon>Candidatus Synchoanobacter</taxon>
    </lineage>
</organism>
<comment type="similarity">
    <text evidence="2">Belongs to the LOG family.</text>
</comment>
<dbReference type="Gene3D" id="3.40.50.450">
    <property type="match status" value="1"/>
</dbReference>
<dbReference type="NCBIfam" id="TIGR00730">
    <property type="entry name" value="Rossman fold protein, TIGR00730 family"/>
    <property type="match status" value="1"/>
</dbReference>
<dbReference type="RefSeq" id="WP_258569018.1">
    <property type="nucleotide sequence ID" value="NZ_JAKUDN010000001.1"/>
</dbReference>